<sequence length="270" mass="31589">MIFRSIFLFFLISKPRFVRSEQNCLAVCVAFAEIPAELLKDIFTVPKNVPTICYYEILGIITSPSDEFFDKDTLFFVAWHPFLVENEYQRRISFFSYSRTKEEYTLEARYLMFGLETLPKDYDWKTCNVHRQAFYVIAIKNTTLYYMHCPLKTMIYFKALYCDPYTVDLTKNGLVPDSWNITQINRTDFNAYAQIPTCSFVGDCKPHCRETDPWYDPLIVPILGFPLLSLFILTSIAYFISCVVILRVCASSTHIFRKKKKATVNSNVHE</sequence>
<accession>A0A1I7S9M1</accession>
<evidence type="ECO:0000256" key="1">
    <source>
        <dbReference type="SAM" id="Phobius"/>
    </source>
</evidence>
<reference evidence="4" key="1">
    <citation type="submission" date="2016-11" db="UniProtKB">
        <authorList>
            <consortium name="WormBaseParasite"/>
        </authorList>
    </citation>
    <scope>IDENTIFICATION</scope>
</reference>
<keyword evidence="1" id="KW-0472">Membrane</keyword>
<keyword evidence="2" id="KW-0732">Signal</keyword>
<keyword evidence="1" id="KW-0812">Transmembrane</keyword>
<feature type="chain" id="PRO_5009305694" evidence="2">
    <location>
        <begin position="21"/>
        <end position="270"/>
    </location>
</feature>
<name>A0A1I7S9M1_BURXY</name>
<proteinExistence type="predicted"/>
<evidence type="ECO:0000313" key="3">
    <source>
        <dbReference type="Proteomes" id="UP000095284"/>
    </source>
</evidence>
<dbReference type="WBParaSite" id="BXY_0971800.1">
    <property type="protein sequence ID" value="BXY_0971800.1"/>
    <property type="gene ID" value="BXY_0971800"/>
</dbReference>
<evidence type="ECO:0000313" key="4">
    <source>
        <dbReference type="WBParaSite" id="BXY_0971800.1"/>
    </source>
</evidence>
<keyword evidence="1" id="KW-1133">Transmembrane helix</keyword>
<protein>
    <submittedName>
        <fullName evidence="4">CX domain-containing protein</fullName>
    </submittedName>
</protein>
<feature type="signal peptide" evidence="2">
    <location>
        <begin position="1"/>
        <end position="20"/>
    </location>
</feature>
<dbReference type="Proteomes" id="UP000095284">
    <property type="component" value="Unplaced"/>
</dbReference>
<organism evidence="3 4">
    <name type="scientific">Bursaphelenchus xylophilus</name>
    <name type="common">Pinewood nematode worm</name>
    <name type="synonym">Aphelenchoides xylophilus</name>
    <dbReference type="NCBI Taxonomy" id="6326"/>
    <lineage>
        <taxon>Eukaryota</taxon>
        <taxon>Metazoa</taxon>
        <taxon>Ecdysozoa</taxon>
        <taxon>Nematoda</taxon>
        <taxon>Chromadorea</taxon>
        <taxon>Rhabditida</taxon>
        <taxon>Tylenchina</taxon>
        <taxon>Tylenchomorpha</taxon>
        <taxon>Aphelenchoidea</taxon>
        <taxon>Aphelenchoididae</taxon>
        <taxon>Bursaphelenchus</taxon>
    </lineage>
</organism>
<dbReference type="AlphaFoldDB" id="A0A1I7S9M1"/>
<feature type="transmembrane region" description="Helical" evidence="1">
    <location>
        <begin position="227"/>
        <end position="250"/>
    </location>
</feature>
<evidence type="ECO:0000256" key="2">
    <source>
        <dbReference type="SAM" id="SignalP"/>
    </source>
</evidence>